<feature type="domain" description="DDH" evidence="1">
    <location>
        <begin position="18"/>
        <end position="164"/>
    </location>
</feature>
<dbReference type="Pfam" id="PF02272">
    <property type="entry name" value="DHHA1"/>
    <property type="match status" value="1"/>
</dbReference>
<reference evidence="3 4" key="1">
    <citation type="submission" date="2019-02" db="EMBL/GenBank/DDBJ databases">
        <title>Deep-cultivation of Planctomycetes and their phenomic and genomic characterization uncovers novel biology.</title>
        <authorList>
            <person name="Wiegand S."/>
            <person name="Jogler M."/>
            <person name="Boedeker C."/>
            <person name="Pinto D."/>
            <person name="Vollmers J."/>
            <person name="Rivas-Marin E."/>
            <person name="Kohn T."/>
            <person name="Peeters S.H."/>
            <person name="Heuer A."/>
            <person name="Rast P."/>
            <person name="Oberbeckmann S."/>
            <person name="Bunk B."/>
            <person name="Jeske O."/>
            <person name="Meyerdierks A."/>
            <person name="Storesund J.E."/>
            <person name="Kallscheuer N."/>
            <person name="Luecker S."/>
            <person name="Lage O.M."/>
            <person name="Pohl T."/>
            <person name="Merkel B.J."/>
            <person name="Hornburger P."/>
            <person name="Mueller R.-W."/>
            <person name="Bruemmer F."/>
            <person name="Labrenz M."/>
            <person name="Spormann A.M."/>
            <person name="Op den Camp H."/>
            <person name="Overmann J."/>
            <person name="Amann R."/>
            <person name="Jetten M.S.M."/>
            <person name="Mascher T."/>
            <person name="Medema M.H."/>
            <person name="Devos D.P."/>
            <person name="Kaster A.-K."/>
            <person name="Ovreas L."/>
            <person name="Rohde M."/>
            <person name="Galperin M.Y."/>
            <person name="Jogler C."/>
        </authorList>
    </citation>
    <scope>NUCLEOTIDE SEQUENCE [LARGE SCALE GENOMIC DNA]</scope>
    <source>
        <strain evidence="3 4">ElP</strain>
    </source>
</reference>
<protein>
    <submittedName>
        <fullName evidence="3">NanoRNase/pAp phosphatase</fullName>
        <ecNumber evidence="3">3.1.-.-</ecNumber>
    </submittedName>
</protein>
<dbReference type="EC" id="3.1.-.-" evidence="3"/>
<dbReference type="Gene3D" id="3.10.310.30">
    <property type="match status" value="1"/>
</dbReference>
<keyword evidence="4" id="KW-1185">Reference proteome</keyword>
<gene>
    <name evidence="3" type="ORF">ElP_12370</name>
</gene>
<evidence type="ECO:0000259" key="2">
    <source>
        <dbReference type="Pfam" id="PF02272"/>
    </source>
</evidence>
<proteinExistence type="predicted"/>
<dbReference type="KEGG" id="tpla:ElP_12370"/>
<dbReference type="AlphaFoldDB" id="A0A518GXP4"/>
<evidence type="ECO:0000259" key="1">
    <source>
        <dbReference type="Pfam" id="PF01368"/>
    </source>
</evidence>
<dbReference type="Proteomes" id="UP000317835">
    <property type="component" value="Chromosome"/>
</dbReference>
<keyword evidence="3" id="KW-0378">Hydrolase</keyword>
<name>A0A518GXP4_9BACT</name>
<dbReference type="PANTHER" id="PTHR47618:SF1">
    <property type="entry name" value="BIFUNCTIONAL OLIGORIBONUCLEASE AND PAP PHOSPHATASE NRNA"/>
    <property type="match status" value="1"/>
</dbReference>
<dbReference type="GO" id="GO:0003676">
    <property type="term" value="F:nucleic acid binding"/>
    <property type="evidence" value="ECO:0007669"/>
    <property type="project" value="InterPro"/>
</dbReference>
<accession>A0A518GXP4</accession>
<dbReference type="Pfam" id="PF01368">
    <property type="entry name" value="DHH"/>
    <property type="match status" value="1"/>
</dbReference>
<evidence type="ECO:0000313" key="4">
    <source>
        <dbReference type="Proteomes" id="UP000317835"/>
    </source>
</evidence>
<dbReference type="SUPFAM" id="SSF64182">
    <property type="entry name" value="DHH phosphoesterases"/>
    <property type="match status" value="1"/>
</dbReference>
<dbReference type="RefSeq" id="WP_145267754.1">
    <property type="nucleotide sequence ID" value="NZ_CP036426.1"/>
</dbReference>
<evidence type="ECO:0000313" key="3">
    <source>
        <dbReference type="EMBL" id="QDV33366.1"/>
    </source>
</evidence>
<dbReference type="OrthoDB" id="9803668at2"/>
<dbReference type="Gene3D" id="3.90.1640.10">
    <property type="entry name" value="inorganic pyrophosphatase (n-terminal core)"/>
    <property type="match status" value="1"/>
</dbReference>
<dbReference type="InterPro" id="IPR003156">
    <property type="entry name" value="DHHA1_dom"/>
</dbReference>
<sequence>MDLDWSPLSELIASHDRFLLTTHVRPDGDALGSEVGLAGLLEQRGKHVRVVNSSPTPPRYDFLAPRARFFERFAEVRADNLADRQAMVILDLSSWSQLGDMVEFVRGFAGPKLVIDHHVSEDDLGAVILKDVTAEATGTLVLRACRALGAAVSPVMATALMTAIAMDTGWFRHSNVSPSTMRDAAELAEHGAPIHGVYRLLFERNTPGRMKLVGRALSGLTLAIDGRVAHASVTRDDLIKAGAIPSDTEDLIDLLAGISGVEVAMLLIEQPKGGVKVSLRSRSELDVAELAGRFGGGGHRAAAGAQMPDPLSDSRERVLRALRPMMGVAVTP</sequence>
<feature type="domain" description="DHHA1" evidence="2">
    <location>
        <begin position="231"/>
        <end position="322"/>
    </location>
</feature>
<organism evidence="3 4">
    <name type="scientific">Tautonia plasticadhaerens</name>
    <dbReference type="NCBI Taxonomy" id="2527974"/>
    <lineage>
        <taxon>Bacteria</taxon>
        <taxon>Pseudomonadati</taxon>
        <taxon>Planctomycetota</taxon>
        <taxon>Planctomycetia</taxon>
        <taxon>Isosphaerales</taxon>
        <taxon>Isosphaeraceae</taxon>
        <taxon>Tautonia</taxon>
    </lineage>
</organism>
<dbReference type="GO" id="GO:0016787">
    <property type="term" value="F:hydrolase activity"/>
    <property type="evidence" value="ECO:0007669"/>
    <property type="project" value="UniProtKB-KW"/>
</dbReference>
<dbReference type="EMBL" id="CP036426">
    <property type="protein sequence ID" value="QDV33366.1"/>
    <property type="molecule type" value="Genomic_DNA"/>
</dbReference>
<dbReference type="InterPro" id="IPR001667">
    <property type="entry name" value="DDH_dom"/>
</dbReference>
<dbReference type="InterPro" id="IPR051319">
    <property type="entry name" value="Oligoribo/pAp-PDE_c-di-AMP_PDE"/>
</dbReference>
<dbReference type="PANTHER" id="PTHR47618">
    <property type="entry name" value="BIFUNCTIONAL OLIGORIBONUCLEASE AND PAP PHOSPHATASE NRNA"/>
    <property type="match status" value="1"/>
</dbReference>
<dbReference type="InterPro" id="IPR038763">
    <property type="entry name" value="DHH_sf"/>
</dbReference>